<dbReference type="AlphaFoldDB" id="A0A1I3A0Q9"/>
<evidence type="ECO:0000313" key="2">
    <source>
        <dbReference type="EMBL" id="SFH43663.1"/>
    </source>
</evidence>
<dbReference type="Proteomes" id="UP000199337">
    <property type="component" value="Unassembled WGS sequence"/>
</dbReference>
<dbReference type="STRING" id="341036.SAMN05660649_05192"/>
<organism evidence="2 3">
    <name type="scientific">Desulfotruncus arcticus DSM 17038</name>
    <dbReference type="NCBI Taxonomy" id="1121424"/>
    <lineage>
        <taxon>Bacteria</taxon>
        <taxon>Bacillati</taxon>
        <taxon>Bacillota</taxon>
        <taxon>Clostridia</taxon>
        <taxon>Eubacteriales</taxon>
        <taxon>Desulfallaceae</taxon>
        <taxon>Desulfotruncus</taxon>
    </lineage>
</organism>
<dbReference type="OrthoDB" id="1803727at2"/>
<gene>
    <name evidence="2" type="ORF">SAMN05660649_05192</name>
</gene>
<sequence length="302" mass="34470">MNKLVVLKYKKIIVFLIFSLLFLAKPAFAASSNTAIFTVGSTKYTNSNFLNLTSSLEITTQNVPSFTYPESAKITNRDYQWQYNNITYKWHLEIPNDLLDWDREVYDLIDKFYHSNGHTQHNILSSVPNSLKEIILSTTLISNSNHTPFINEQNNSLYVKRLADSLSEQANFNNYDYFHTAEFAQSFVGGAIPYMKSDLPKLPVQTLVDNGDCTDKSILLATILKNMGYNVALLFFPNEDNQDGHLAVGIEFSDPQIPTNRDLIYYLHDGVKYYFTETTEPGWKIGEDSDEALDEGFVYPVN</sequence>
<feature type="chain" id="PRO_5011773264" description="Transglutaminase-like superfamily protein" evidence="1">
    <location>
        <begin position="30"/>
        <end position="302"/>
    </location>
</feature>
<proteinExistence type="predicted"/>
<evidence type="ECO:0000313" key="3">
    <source>
        <dbReference type="Proteomes" id="UP000199337"/>
    </source>
</evidence>
<evidence type="ECO:0008006" key="4">
    <source>
        <dbReference type="Google" id="ProtNLM"/>
    </source>
</evidence>
<keyword evidence="3" id="KW-1185">Reference proteome</keyword>
<dbReference type="RefSeq" id="WP_092476355.1">
    <property type="nucleotide sequence ID" value="NZ_FOOX01000054.1"/>
</dbReference>
<dbReference type="EMBL" id="FOOX01000054">
    <property type="protein sequence ID" value="SFH43663.1"/>
    <property type="molecule type" value="Genomic_DNA"/>
</dbReference>
<keyword evidence="1" id="KW-0732">Signal</keyword>
<feature type="signal peptide" evidence="1">
    <location>
        <begin position="1"/>
        <end position="29"/>
    </location>
</feature>
<dbReference type="Gene3D" id="3.10.620.30">
    <property type="match status" value="1"/>
</dbReference>
<name>A0A1I3A0Q9_9FIRM</name>
<protein>
    <recommendedName>
        <fullName evidence="4">Transglutaminase-like superfamily protein</fullName>
    </recommendedName>
</protein>
<accession>A0A1I3A0Q9</accession>
<reference evidence="3" key="1">
    <citation type="submission" date="2016-10" db="EMBL/GenBank/DDBJ databases">
        <authorList>
            <person name="Varghese N."/>
            <person name="Submissions S."/>
        </authorList>
    </citation>
    <scope>NUCLEOTIDE SEQUENCE [LARGE SCALE GENOMIC DNA]</scope>
    <source>
        <strain evidence="3">DSM 17038</strain>
    </source>
</reference>
<evidence type="ECO:0000256" key="1">
    <source>
        <dbReference type="SAM" id="SignalP"/>
    </source>
</evidence>